<evidence type="ECO:0000256" key="5">
    <source>
        <dbReference type="ARBA" id="ARBA00023004"/>
    </source>
</evidence>
<evidence type="ECO:0000259" key="12">
    <source>
        <dbReference type="PROSITE" id="PS51674"/>
    </source>
</evidence>
<evidence type="ECO:0000256" key="10">
    <source>
        <dbReference type="ARBA" id="ARBA00023163"/>
    </source>
</evidence>
<evidence type="ECO:0000256" key="8">
    <source>
        <dbReference type="ARBA" id="ARBA00023125"/>
    </source>
</evidence>
<gene>
    <name evidence="11" type="primary">whiB</name>
    <name evidence="13" type="ORF">DN051_08300</name>
</gene>
<comment type="subcellular location">
    <subcellularLocation>
        <location evidence="1 11">Cytoplasm</location>
    </subcellularLocation>
</comment>
<proteinExistence type="inferred from homology"/>
<dbReference type="GO" id="GO:0003677">
    <property type="term" value="F:DNA binding"/>
    <property type="evidence" value="ECO:0007669"/>
    <property type="project" value="UniProtKB-UniRule"/>
</dbReference>
<comment type="function">
    <text evidence="11">Acts as a transcriptional regulator. Probably redox-responsive. The apo- but not holo-form probably binds DNA.</text>
</comment>
<keyword evidence="6 11" id="KW-0411">Iron-sulfur</keyword>
<keyword evidence="8 11" id="KW-0238">DNA-binding</keyword>
<keyword evidence="10 11" id="KW-0804">Transcription</keyword>
<evidence type="ECO:0000256" key="4">
    <source>
        <dbReference type="ARBA" id="ARBA00022723"/>
    </source>
</evidence>
<dbReference type="InterPro" id="IPR034768">
    <property type="entry name" value="4FE4S_WBL"/>
</dbReference>
<evidence type="ECO:0000256" key="6">
    <source>
        <dbReference type="ARBA" id="ARBA00023014"/>
    </source>
</evidence>
<comment type="similarity">
    <text evidence="2 11">Belongs to the WhiB family.</text>
</comment>
<dbReference type="Pfam" id="PF02467">
    <property type="entry name" value="Whib"/>
    <property type="match status" value="1"/>
</dbReference>
<dbReference type="PROSITE" id="PS51674">
    <property type="entry name" value="4FE4S_WBL"/>
    <property type="match status" value="1"/>
</dbReference>
<keyword evidence="7 11" id="KW-0805">Transcription regulation</keyword>
<organism evidence="13 14">
    <name type="scientific">Streptomyces cadmiisoli</name>
    <dbReference type="NCBI Taxonomy" id="2184053"/>
    <lineage>
        <taxon>Bacteria</taxon>
        <taxon>Bacillati</taxon>
        <taxon>Actinomycetota</taxon>
        <taxon>Actinomycetes</taxon>
        <taxon>Kitasatosporales</taxon>
        <taxon>Streptomycetaceae</taxon>
        <taxon>Streptomyces</taxon>
        <taxon>Streptomyces aurantiacus group</taxon>
    </lineage>
</organism>
<comment type="PTM">
    <text evidence="11">Upon Fe-S cluster removal intramolecular disulfide bonds are formed.</text>
</comment>
<feature type="domain" description="4Fe-4S Wbl-type" evidence="12">
    <location>
        <begin position="8"/>
        <end position="70"/>
    </location>
</feature>
<evidence type="ECO:0000256" key="2">
    <source>
        <dbReference type="ARBA" id="ARBA00006597"/>
    </source>
</evidence>
<feature type="binding site" evidence="11">
    <location>
        <position position="46"/>
    </location>
    <ligand>
        <name>[4Fe-4S] cluster</name>
        <dbReference type="ChEBI" id="CHEBI:49883"/>
    </ligand>
</feature>
<keyword evidence="5 11" id="KW-0408">Iron</keyword>
<dbReference type="PANTHER" id="PTHR38839">
    <property type="entry name" value="TRANSCRIPTIONAL REGULATOR WHID-RELATED"/>
    <property type="match status" value="1"/>
</dbReference>
<dbReference type="GO" id="GO:0035731">
    <property type="term" value="F:dinitrosyl-iron complex binding"/>
    <property type="evidence" value="ECO:0007669"/>
    <property type="project" value="UniProtKB-UniRule"/>
</dbReference>
<reference evidence="13 14" key="1">
    <citation type="journal article" date="2019" name="Int. J. Syst. Evol. Microbiol.">
        <title>Streptomyces cadmiisoli sp. nov., a novel actinomycete isolated from cadmium-contaminated soil.</title>
        <authorList>
            <person name="Li K."/>
            <person name="Tang X."/>
            <person name="Zhao J."/>
            <person name="Guo Y."/>
            <person name="Tang Y."/>
            <person name="Gao J."/>
        </authorList>
    </citation>
    <scope>NUCLEOTIDE SEQUENCE [LARGE SCALE GENOMIC DNA]</scope>
    <source>
        <strain evidence="13 14">ZFG47</strain>
    </source>
</reference>
<evidence type="ECO:0000256" key="9">
    <source>
        <dbReference type="ARBA" id="ARBA00023157"/>
    </source>
</evidence>
<dbReference type="InterPro" id="IPR003482">
    <property type="entry name" value="Whib"/>
</dbReference>
<protein>
    <recommendedName>
        <fullName evidence="11">Transcriptional regulator WhiB</fullName>
    </recommendedName>
</protein>
<name>A0A2Z4JB42_9ACTN</name>
<keyword evidence="14" id="KW-1185">Reference proteome</keyword>
<evidence type="ECO:0000256" key="1">
    <source>
        <dbReference type="ARBA" id="ARBA00004496"/>
    </source>
</evidence>
<dbReference type="GO" id="GO:0045892">
    <property type="term" value="P:negative regulation of DNA-templated transcription"/>
    <property type="evidence" value="ECO:0007669"/>
    <property type="project" value="TreeGrafter"/>
</dbReference>
<feature type="binding site" evidence="11">
    <location>
        <position position="37"/>
    </location>
    <ligand>
        <name>[4Fe-4S] cluster</name>
        <dbReference type="ChEBI" id="CHEBI:49883"/>
    </ligand>
</feature>
<evidence type="ECO:0000256" key="11">
    <source>
        <dbReference type="HAMAP-Rule" id="MF_01479"/>
    </source>
</evidence>
<evidence type="ECO:0000313" key="14">
    <source>
        <dbReference type="Proteomes" id="UP000249616"/>
    </source>
</evidence>
<dbReference type="GO" id="GO:0045454">
    <property type="term" value="P:cell redox homeostasis"/>
    <property type="evidence" value="ECO:0007669"/>
    <property type="project" value="TreeGrafter"/>
</dbReference>
<dbReference type="EMBL" id="CP030073">
    <property type="protein sequence ID" value="AWW42351.1"/>
    <property type="molecule type" value="Genomic_DNA"/>
</dbReference>
<keyword evidence="9 11" id="KW-1015">Disulfide bond</keyword>
<accession>A0A2Z4JB42</accession>
<evidence type="ECO:0000256" key="3">
    <source>
        <dbReference type="ARBA" id="ARBA00022485"/>
    </source>
</evidence>
<dbReference type="PANTHER" id="PTHR38839:SF6">
    <property type="entry name" value="TRANSCRIPTIONAL REGULATOR WHIB1"/>
    <property type="match status" value="1"/>
</dbReference>
<feature type="binding site" evidence="11">
    <location>
        <position position="9"/>
    </location>
    <ligand>
        <name>[4Fe-4S] cluster</name>
        <dbReference type="ChEBI" id="CHEBI:49883"/>
    </ligand>
</feature>
<dbReference type="GO" id="GO:0005737">
    <property type="term" value="C:cytoplasm"/>
    <property type="evidence" value="ECO:0007669"/>
    <property type="project" value="UniProtKB-SubCell"/>
</dbReference>
<dbReference type="GO" id="GO:0047134">
    <property type="term" value="F:protein-disulfide reductase [NAD(P)H] activity"/>
    <property type="evidence" value="ECO:0007669"/>
    <property type="project" value="TreeGrafter"/>
</dbReference>
<comment type="cofactor">
    <cofactor evidence="11">
        <name>[4Fe-4S] cluster</name>
        <dbReference type="ChEBI" id="CHEBI:49883"/>
    </cofactor>
    <text evidence="11">Binds 1 [4Fe-4S] cluster per subunit. Following nitrosylation of the [4Fe-4S] cluster binds 1 [4Fe-8(NO)] cluster per subunit.</text>
</comment>
<dbReference type="AlphaFoldDB" id="A0A2Z4JB42"/>
<dbReference type="Proteomes" id="UP000249616">
    <property type="component" value="Chromosome"/>
</dbReference>
<evidence type="ECO:0000256" key="7">
    <source>
        <dbReference type="ARBA" id="ARBA00023015"/>
    </source>
</evidence>
<dbReference type="GO" id="GO:0046872">
    <property type="term" value="F:metal ion binding"/>
    <property type="evidence" value="ECO:0007669"/>
    <property type="project" value="UniProtKB-KW"/>
</dbReference>
<comment type="PTM">
    <text evidence="11">The Fe-S cluster can be nitrosylated by nitric oxide (NO).</text>
</comment>
<dbReference type="GO" id="GO:0051539">
    <property type="term" value="F:4 iron, 4 sulfur cluster binding"/>
    <property type="evidence" value="ECO:0007669"/>
    <property type="project" value="UniProtKB-UniRule"/>
</dbReference>
<dbReference type="KEGG" id="scad:DN051_08300"/>
<keyword evidence="11" id="KW-0963">Cytoplasm</keyword>
<keyword evidence="4 11" id="KW-0479">Metal-binding</keyword>
<dbReference type="RefSeq" id="WP_053762599.1">
    <property type="nucleotide sequence ID" value="NZ_CBDRHE010000001.1"/>
</dbReference>
<feature type="binding site" evidence="11">
    <location>
        <position position="40"/>
    </location>
    <ligand>
        <name>[4Fe-4S] cluster</name>
        <dbReference type="ChEBI" id="CHEBI:49883"/>
    </ligand>
</feature>
<evidence type="ECO:0000313" key="13">
    <source>
        <dbReference type="EMBL" id="AWW42351.1"/>
    </source>
</evidence>
<sequence length="88" mass="9408">MKWLRQAACTGEDPELFFPVGTTGPALRDIAAAKRVCAGCPVVTECLHYALRSGQTSGVWGGTDEHERAGLLRAAGTSGYDTRRRSTP</sequence>
<keyword evidence="3 11" id="KW-0004">4Fe-4S</keyword>
<dbReference type="HAMAP" id="MF_01479">
    <property type="entry name" value="WhiB"/>
    <property type="match status" value="1"/>
</dbReference>